<dbReference type="Pfam" id="PF06983">
    <property type="entry name" value="3-dmu-9_3-mt"/>
    <property type="match status" value="1"/>
</dbReference>
<accession>A0A538TKX1</accession>
<dbReference type="Proteomes" id="UP000316609">
    <property type="component" value="Unassembled WGS sequence"/>
</dbReference>
<dbReference type="SUPFAM" id="SSF54593">
    <property type="entry name" value="Glyoxalase/Bleomycin resistance protein/Dihydroxybiphenyl dioxygenase"/>
    <property type="match status" value="1"/>
</dbReference>
<feature type="domain" description="PhnB-like" evidence="1">
    <location>
        <begin position="3"/>
        <end position="115"/>
    </location>
</feature>
<dbReference type="CDD" id="cd06588">
    <property type="entry name" value="PhnB_like"/>
    <property type="match status" value="1"/>
</dbReference>
<evidence type="ECO:0000259" key="1">
    <source>
        <dbReference type="Pfam" id="PF06983"/>
    </source>
</evidence>
<dbReference type="PANTHER" id="PTHR33990:SF2">
    <property type="entry name" value="PHNB-LIKE DOMAIN-CONTAINING PROTEIN"/>
    <property type="match status" value="1"/>
</dbReference>
<dbReference type="InterPro" id="IPR029068">
    <property type="entry name" value="Glyas_Bleomycin-R_OHBP_Dase"/>
</dbReference>
<dbReference type="PIRSF" id="PIRSF021700">
    <property type="entry name" value="3_dmu_93_MTrfase"/>
    <property type="match status" value="1"/>
</dbReference>
<dbReference type="AlphaFoldDB" id="A0A538TKX1"/>
<evidence type="ECO:0000313" key="2">
    <source>
        <dbReference type="EMBL" id="TMQ64269.1"/>
    </source>
</evidence>
<organism evidence="2 3">
    <name type="scientific">Eiseniibacteriota bacterium</name>
    <dbReference type="NCBI Taxonomy" id="2212470"/>
    <lineage>
        <taxon>Bacteria</taxon>
        <taxon>Candidatus Eiseniibacteriota</taxon>
    </lineage>
</organism>
<proteinExistence type="predicted"/>
<dbReference type="EMBL" id="VBOY01000091">
    <property type="protein sequence ID" value="TMQ64269.1"/>
    <property type="molecule type" value="Genomic_DNA"/>
</dbReference>
<dbReference type="PANTHER" id="PTHR33990">
    <property type="entry name" value="PROTEIN YJDN-RELATED"/>
    <property type="match status" value="1"/>
</dbReference>
<dbReference type="Gene3D" id="3.10.180.10">
    <property type="entry name" value="2,3-Dihydroxybiphenyl 1,2-Dioxygenase, domain 1"/>
    <property type="match status" value="1"/>
</dbReference>
<dbReference type="InterPro" id="IPR009725">
    <property type="entry name" value="3_dmu_93_MTrfase"/>
</dbReference>
<sequence length="157" mass="17684">MTKITPFLWFDTQAEEAARFYISIFKNSRIVNMTHYGDAGPGPRGSVMTVDFELDGQPFIALNGGPHFQFTEAISLSVDCKTQREIDEFWSKLSAGGEQGQCGWLKDKYGLSWQVNPTILGEMLNDPDSERSTSVMKAMLKMKKLDITALKEAYDRT</sequence>
<reference evidence="2 3" key="1">
    <citation type="journal article" date="2019" name="Nat. Microbiol.">
        <title>Mediterranean grassland soil C-N compound turnover is dependent on rainfall and depth, and is mediated by genomically divergent microorganisms.</title>
        <authorList>
            <person name="Diamond S."/>
            <person name="Andeer P.F."/>
            <person name="Li Z."/>
            <person name="Crits-Christoph A."/>
            <person name="Burstein D."/>
            <person name="Anantharaman K."/>
            <person name="Lane K.R."/>
            <person name="Thomas B.C."/>
            <person name="Pan C."/>
            <person name="Northen T.R."/>
            <person name="Banfield J.F."/>
        </authorList>
    </citation>
    <scope>NUCLEOTIDE SEQUENCE [LARGE SCALE GENOMIC DNA]</scope>
    <source>
        <strain evidence="2">WS_8</strain>
    </source>
</reference>
<comment type="caution">
    <text evidence="2">The sequence shown here is derived from an EMBL/GenBank/DDBJ whole genome shotgun (WGS) entry which is preliminary data.</text>
</comment>
<gene>
    <name evidence="2" type="ORF">E6K78_09635</name>
</gene>
<protein>
    <submittedName>
        <fullName evidence="2">VOC family protein</fullName>
    </submittedName>
</protein>
<evidence type="ECO:0000313" key="3">
    <source>
        <dbReference type="Proteomes" id="UP000316609"/>
    </source>
</evidence>
<dbReference type="InterPro" id="IPR028973">
    <property type="entry name" value="PhnB-like"/>
</dbReference>
<name>A0A538TKX1_UNCEI</name>